<evidence type="ECO:0000256" key="2">
    <source>
        <dbReference type="ARBA" id="ARBA00022692"/>
    </source>
</evidence>
<feature type="transmembrane region" description="Helical" evidence="5">
    <location>
        <begin position="12"/>
        <end position="34"/>
    </location>
</feature>
<feature type="transmembrane region" description="Helical" evidence="5">
    <location>
        <begin position="46"/>
        <end position="65"/>
    </location>
</feature>
<protein>
    <recommendedName>
        <fullName evidence="8">DUF1656 domain-containing protein</fullName>
    </recommendedName>
</protein>
<proteinExistence type="predicted"/>
<evidence type="ECO:0008006" key="8">
    <source>
        <dbReference type="Google" id="ProtNLM"/>
    </source>
</evidence>
<evidence type="ECO:0000313" key="6">
    <source>
        <dbReference type="EMBL" id="EAV43518.1"/>
    </source>
</evidence>
<dbReference type="GeneID" id="68847039"/>
<dbReference type="Pfam" id="PF07869">
    <property type="entry name" value="DUF1656"/>
    <property type="match status" value="1"/>
</dbReference>
<dbReference type="InterPro" id="IPR012451">
    <property type="entry name" value="DUF1656"/>
</dbReference>
<comment type="caution">
    <text evidence="6">The sequence shown here is derived from an EMBL/GenBank/DDBJ whole genome shotgun (WGS) entry which is preliminary data.</text>
</comment>
<keyword evidence="4 5" id="KW-0472">Membrane</keyword>
<reference evidence="6 7" key="1">
    <citation type="submission" date="2006-05" db="EMBL/GenBank/DDBJ databases">
        <authorList>
            <person name="King G."/>
            <person name="Ferriera S."/>
            <person name="Johnson J."/>
            <person name="Kravitz S."/>
            <person name="Beeson K."/>
            <person name="Sutton G."/>
            <person name="Rogers Y.-H."/>
            <person name="Friedman R."/>
            <person name="Frazier M."/>
            <person name="Venter J.C."/>
        </authorList>
    </citation>
    <scope>NUCLEOTIDE SEQUENCE [LARGE SCALE GENOMIC DNA]</scope>
    <source>
        <strain evidence="7">ATCC 25650 / DSM 13394 / JCM 20685 / NBRC 16684 / NCIMB 2208 / IAM 12614 / B1</strain>
    </source>
</reference>
<evidence type="ECO:0000256" key="3">
    <source>
        <dbReference type="ARBA" id="ARBA00022989"/>
    </source>
</evidence>
<gene>
    <name evidence="6" type="ORF">SIAM614_02536</name>
</gene>
<dbReference type="OrthoDB" id="6080293at2"/>
<dbReference type="RefSeq" id="WP_006935317.1">
    <property type="nucleotide sequence ID" value="NZ_AAUW01000009.1"/>
</dbReference>
<keyword evidence="2 5" id="KW-0812">Transmembrane</keyword>
<keyword evidence="1" id="KW-1003">Cell membrane</keyword>
<dbReference type="AlphaFoldDB" id="A0NUB6"/>
<organism evidence="6 7">
    <name type="scientific">Roseibium aggregatum (strain ATCC 25650 / DSM 13394 / JCM 20685 / NBRC 16684 / NCIMB 2208 / IAM 12614 / B1)</name>
    <name type="common">Stappia aggregata</name>
    <dbReference type="NCBI Taxonomy" id="384765"/>
    <lineage>
        <taxon>Bacteria</taxon>
        <taxon>Pseudomonadati</taxon>
        <taxon>Pseudomonadota</taxon>
        <taxon>Alphaproteobacteria</taxon>
        <taxon>Hyphomicrobiales</taxon>
        <taxon>Stappiaceae</taxon>
        <taxon>Roseibium</taxon>
    </lineage>
</organism>
<keyword evidence="3 5" id="KW-1133">Transmembrane helix</keyword>
<name>A0NUB6_ROSAI</name>
<evidence type="ECO:0000256" key="5">
    <source>
        <dbReference type="SAM" id="Phobius"/>
    </source>
</evidence>
<dbReference type="EMBL" id="AAUW01000009">
    <property type="protein sequence ID" value="EAV43518.1"/>
    <property type="molecule type" value="Genomic_DNA"/>
</dbReference>
<evidence type="ECO:0000256" key="4">
    <source>
        <dbReference type="ARBA" id="ARBA00023136"/>
    </source>
</evidence>
<sequence>MPHEIFIGEVYLPPILIAVLAGISLATVTVFQLNRVRWSRHFWHPQLVFVAVTAIYTVLFGTFVIPM</sequence>
<evidence type="ECO:0000256" key="1">
    <source>
        <dbReference type="ARBA" id="ARBA00022475"/>
    </source>
</evidence>
<accession>A0NUB6</accession>
<evidence type="ECO:0000313" key="7">
    <source>
        <dbReference type="Proteomes" id="UP000004848"/>
    </source>
</evidence>
<dbReference type="Proteomes" id="UP000004848">
    <property type="component" value="Unassembled WGS sequence"/>
</dbReference>
<dbReference type="eggNOG" id="ENOG5030MGX">
    <property type="taxonomic scope" value="Bacteria"/>
</dbReference>